<feature type="domain" description="Peptidase M12A" evidence="14">
    <location>
        <begin position="60"/>
        <end position="258"/>
    </location>
</feature>
<evidence type="ECO:0000256" key="10">
    <source>
        <dbReference type="ARBA" id="ARBA00023180"/>
    </source>
</evidence>
<evidence type="ECO:0000256" key="3">
    <source>
        <dbReference type="ARBA" id="ARBA00022670"/>
    </source>
</evidence>
<evidence type="ECO:0000256" key="9">
    <source>
        <dbReference type="ARBA" id="ARBA00023157"/>
    </source>
</evidence>
<dbReference type="InterPro" id="IPR006026">
    <property type="entry name" value="Peptidase_Metallo"/>
</dbReference>
<dbReference type="PANTHER" id="PTHR10127:SF780">
    <property type="entry name" value="METALLOENDOPEPTIDASE"/>
    <property type="match status" value="1"/>
</dbReference>
<comment type="subcellular location">
    <subcellularLocation>
        <location evidence="1 11">Secreted</location>
    </subcellularLocation>
</comment>
<dbReference type="EMBL" id="JAVFWL010000002">
    <property type="protein sequence ID" value="KAK6732511.1"/>
    <property type="molecule type" value="Genomic_DNA"/>
</dbReference>
<evidence type="ECO:0000313" key="16">
    <source>
        <dbReference type="Proteomes" id="UP001303046"/>
    </source>
</evidence>
<keyword evidence="2 11" id="KW-0964">Secreted</keyword>
<keyword evidence="5" id="KW-0732">Signal</keyword>
<evidence type="ECO:0000256" key="12">
    <source>
        <dbReference type="PROSITE-ProRule" id="PRU01211"/>
    </source>
</evidence>
<evidence type="ECO:0000259" key="14">
    <source>
        <dbReference type="PROSITE" id="PS51864"/>
    </source>
</evidence>
<feature type="binding site" evidence="12">
    <location>
        <position position="163"/>
    </location>
    <ligand>
        <name>Zn(2+)</name>
        <dbReference type="ChEBI" id="CHEBI:29105"/>
        <note>catalytic</note>
    </ligand>
</feature>
<evidence type="ECO:0000256" key="13">
    <source>
        <dbReference type="RuleBase" id="RU361183"/>
    </source>
</evidence>
<evidence type="ECO:0000256" key="7">
    <source>
        <dbReference type="ARBA" id="ARBA00022833"/>
    </source>
</evidence>
<evidence type="ECO:0000256" key="2">
    <source>
        <dbReference type="ARBA" id="ARBA00022525"/>
    </source>
</evidence>
<keyword evidence="9" id="KW-1015">Disulfide bond</keyword>
<dbReference type="PROSITE" id="PS51864">
    <property type="entry name" value="ASTACIN"/>
    <property type="match status" value="1"/>
</dbReference>
<dbReference type="Gene3D" id="3.40.390.10">
    <property type="entry name" value="Collagenase (Catalytic Domain)"/>
    <property type="match status" value="1"/>
</dbReference>
<keyword evidence="7 12" id="KW-0862">Zinc</keyword>
<keyword evidence="10" id="KW-0325">Glycoprotein</keyword>
<feature type="binding site" evidence="12">
    <location>
        <position position="159"/>
    </location>
    <ligand>
        <name>Zn(2+)</name>
        <dbReference type="ChEBI" id="CHEBI:29105"/>
        <note>catalytic</note>
    </ligand>
</feature>
<evidence type="ECO:0000256" key="8">
    <source>
        <dbReference type="ARBA" id="ARBA00023049"/>
    </source>
</evidence>
<dbReference type="SUPFAM" id="SSF55486">
    <property type="entry name" value="Metalloproteases ('zincins'), catalytic domain"/>
    <property type="match status" value="1"/>
</dbReference>
<keyword evidence="8 12" id="KW-0482">Metalloprotease</keyword>
<protein>
    <recommendedName>
        <fullName evidence="11">Zinc metalloproteinase</fullName>
    </recommendedName>
</protein>
<dbReference type="Pfam" id="PF01400">
    <property type="entry name" value="Astacin"/>
    <property type="match status" value="1"/>
</dbReference>
<evidence type="ECO:0000256" key="1">
    <source>
        <dbReference type="ARBA" id="ARBA00004613"/>
    </source>
</evidence>
<comment type="caution">
    <text evidence="15">The sequence shown here is derived from an EMBL/GenBank/DDBJ whole genome shotgun (WGS) entry which is preliminary data.</text>
</comment>
<organism evidence="15 16">
    <name type="scientific">Necator americanus</name>
    <name type="common">Human hookworm</name>
    <dbReference type="NCBI Taxonomy" id="51031"/>
    <lineage>
        <taxon>Eukaryota</taxon>
        <taxon>Metazoa</taxon>
        <taxon>Ecdysozoa</taxon>
        <taxon>Nematoda</taxon>
        <taxon>Chromadorea</taxon>
        <taxon>Rhabditida</taxon>
        <taxon>Rhabditina</taxon>
        <taxon>Rhabditomorpha</taxon>
        <taxon>Strongyloidea</taxon>
        <taxon>Ancylostomatidae</taxon>
        <taxon>Bunostominae</taxon>
        <taxon>Necator</taxon>
    </lineage>
</organism>
<keyword evidence="16" id="KW-1185">Reference proteome</keyword>
<dbReference type="InterPro" id="IPR024079">
    <property type="entry name" value="MetalloPept_cat_dom_sf"/>
</dbReference>
<dbReference type="PIRSF" id="PIRSF036365">
    <property type="entry name" value="Astacin_nematoda"/>
    <property type="match status" value="1"/>
</dbReference>
<evidence type="ECO:0000313" key="15">
    <source>
        <dbReference type="EMBL" id="KAK6732511.1"/>
    </source>
</evidence>
<evidence type="ECO:0000256" key="6">
    <source>
        <dbReference type="ARBA" id="ARBA00022801"/>
    </source>
</evidence>
<keyword evidence="6 12" id="KW-0378">Hydrolase</keyword>
<evidence type="ECO:0000256" key="5">
    <source>
        <dbReference type="ARBA" id="ARBA00022729"/>
    </source>
</evidence>
<dbReference type="PRINTS" id="PR00480">
    <property type="entry name" value="ASTACIN"/>
</dbReference>
<dbReference type="SMART" id="SM00235">
    <property type="entry name" value="ZnMc"/>
    <property type="match status" value="1"/>
</dbReference>
<feature type="active site" evidence="12">
    <location>
        <position position="160"/>
    </location>
</feature>
<sequence length="425" mass="47585">MEISKKVLLLSTIAFSIICGKYVGSASDLGISADISDELAETRHKERPSRRIIAGRHKRQALKKDETKIWSSGIIRYYFDTFVGGKTKKGFERAANAWQKDTCVKFEKIEKNTHIEEDVLIVTIDAEDKKACVSHVGKLGGIQPLYLGDGCESFAHAAHEIGHVLGLFHTQNRHDRNNHITVNHNNIKKEYKDQYVLKNEGENDNYGLPYDYGSIMHYGSPIVNPKMIPKKKNYEQTIGSPMISFIDLLMVNKLYDCDKNCKGEATKANCTNNGFSHPQNCSKCICPGGYDGDLCNERPPLVTGNFGECGGDLNATSSWKIKFLMFANTKSEGEYSTCTYWIRVAAVHGEPVQGCAKGGIEIKTNEDQRVTGHRFCSLDEEEIILESTRTLVPVILYSNVLFPVVTATIEYRYEVDEKLAADEKS</sequence>
<dbReference type="InterPro" id="IPR034035">
    <property type="entry name" value="Astacin-like_dom"/>
</dbReference>
<name>A0ABR1C3D0_NECAM</name>
<dbReference type="InterPro" id="IPR001506">
    <property type="entry name" value="Peptidase_M12A"/>
</dbReference>
<dbReference type="Proteomes" id="UP001303046">
    <property type="component" value="Unassembled WGS sequence"/>
</dbReference>
<keyword evidence="4 12" id="KW-0479">Metal-binding</keyword>
<gene>
    <name evidence="15" type="primary">Necator_chrII.g4511</name>
    <name evidence="15" type="ORF">RB195_016719</name>
</gene>
<feature type="binding site" evidence="12">
    <location>
        <position position="169"/>
    </location>
    <ligand>
        <name>Zn(2+)</name>
        <dbReference type="ChEBI" id="CHEBI:29105"/>
        <note>catalytic</note>
    </ligand>
</feature>
<comment type="cofactor">
    <cofactor evidence="12 13">
        <name>Zn(2+)</name>
        <dbReference type="ChEBI" id="CHEBI:29105"/>
    </cofactor>
    <text evidence="12 13">Binds 1 zinc ion per subunit.</text>
</comment>
<evidence type="ECO:0000256" key="4">
    <source>
        <dbReference type="ARBA" id="ARBA00022723"/>
    </source>
</evidence>
<evidence type="ECO:0000256" key="11">
    <source>
        <dbReference type="PIRNR" id="PIRNR036365"/>
    </source>
</evidence>
<comment type="caution">
    <text evidence="12">Lacks conserved residue(s) required for the propagation of feature annotation.</text>
</comment>
<proteinExistence type="predicted"/>
<reference evidence="15 16" key="1">
    <citation type="submission" date="2023-08" db="EMBL/GenBank/DDBJ databases">
        <title>A Necator americanus chromosomal reference genome.</title>
        <authorList>
            <person name="Ilik V."/>
            <person name="Petrzelkova K.J."/>
            <person name="Pardy F."/>
            <person name="Fuh T."/>
            <person name="Niatou-Singa F.S."/>
            <person name="Gouil Q."/>
            <person name="Baker L."/>
            <person name="Ritchie M.E."/>
            <person name="Jex A.R."/>
            <person name="Gazzola D."/>
            <person name="Li H."/>
            <person name="Toshio Fujiwara R."/>
            <person name="Zhan B."/>
            <person name="Aroian R.V."/>
            <person name="Pafco B."/>
            <person name="Schwarz E.M."/>
        </authorList>
    </citation>
    <scope>NUCLEOTIDE SEQUENCE [LARGE SCALE GENOMIC DNA]</scope>
    <source>
        <strain evidence="15 16">Aroian</strain>
        <tissue evidence="15">Whole animal</tissue>
    </source>
</reference>
<keyword evidence="3 12" id="KW-0645">Protease</keyword>
<dbReference type="CDD" id="cd04280">
    <property type="entry name" value="ZnMc_astacin_like"/>
    <property type="match status" value="1"/>
</dbReference>
<dbReference type="InterPro" id="IPR017050">
    <property type="entry name" value="Metallopeptidase_nem"/>
</dbReference>
<dbReference type="PANTHER" id="PTHR10127">
    <property type="entry name" value="DISCOIDIN, CUB, EGF, LAMININ , AND ZINC METALLOPROTEASE DOMAIN CONTAINING"/>
    <property type="match status" value="1"/>
</dbReference>
<accession>A0ABR1C3D0</accession>